<dbReference type="RefSeq" id="WP_099508706.1">
    <property type="nucleotide sequence ID" value="NZ_CP016616.1"/>
</dbReference>
<evidence type="ECO:0000256" key="1">
    <source>
        <dbReference type="SAM" id="Phobius"/>
    </source>
</evidence>
<evidence type="ECO:0000313" key="2">
    <source>
        <dbReference type="EMBL" id="ANY77718.1"/>
    </source>
</evidence>
<feature type="transmembrane region" description="Helical" evidence="1">
    <location>
        <begin position="369"/>
        <end position="393"/>
    </location>
</feature>
<proteinExistence type="predicted"/>
<keyword evidence="1" id="KW-0472">Membrane</keyword>
<evidence type="ECO:0008006" key="3">
    <source>
        <dbReference type="Google" id="ProtNLM"/>
    </source>
</evidence>
<feature type="transmembrane region" description="Helical" evidence="1">
    <location>
        <begin position="27"/>
        <end position="50"/>
    </location>
</feature>
<dbReference type="Pfam" id="PF09913">
    <property type="entry name" value="DUF2142"/>
    <property type="match status" value="1"/>
</dbReference>
<feature type="transmembrane region" description="Helical" evidence="1">
    <location>
        <begin position="428"/>
        <end position="448"/>
    </location>
</feature>
<feature type="transmembrane region" description="Helical" evidence="1">
    <location>
        <begin position="405"/>
        <end position="421"/>
    </location>
</feature>
<dbReference type="KEGG" id="moc:BB934_05285"/>
<dbReference type="OrthoDB" id="2220917at2"/>
<feature type="transmembrane region" description="Helical" evidence="1">
    <location>
        <begin position="338"/>
        <end position="357"/>
    </location>
</feature>
<name>A0A1B2ECN5_9HYPH</name>
<feature type="transmembrane region" description="Helical" evidence="1">
    <location>
        <begin position="177"/>
        <end position="205"/>
    </location>
</feature>
<keyword evidence="1" id="KW-1133">Transmembrane helix</keyword>
<reference evidence="2" key="1">
    <citation type="submission" date="2016-07" db="EMBL/GenBank/DDBJ databases">
        <title>Microvirga ossetica sp. nov. a new species of rhizobia isolated from root nodules of the legume species Vicia alpestris Steven originated from North Ossetia region in the Caucasus.</title>
        <authorList>
            <person name="Safronova V.I."/>
            <person name="Kuznetsova I.G."/>
            <person name="Sazanova A.L."/>
            <person name="Belimov A."/>
            <person name="Andronov E."/>
            <person name="Osledkin Y.S."/>
            <person name="Onishchuk O.P."/>
            <person name="Kurchak O.N."/>
            <person name="Shaposhnikov A.I."/>
            <person name="Willems A."/>
            <person name="Tikhonovich I.A."/>
        </authorList>
    </citation>
    <scope>NUCLEOTIDE SEQUENCE [LARGE SCALE GENOMIC DNA]</scope>
    <source>
        <strain evidence="2">V5/3M</strain>
    </source>
</reference>
<dbReference type="InterPro" id="IPR018674">
    <property type="entry name" value="DUF2142_membrane"/>
</dbReference>
<dbReference type="EMBL" id="CP016616">
    <property type="protein sequence ID" value="ANY77718.1"/>
    <property type="molecule type" value="Genomic_DNA"/>
</dbReference>
<feature type="transmembrane region" description="Helical" evidence="1">
    <location>
        <begin position="264"/>
        <end position="283"/>
    </location>
</feature>
<keyword evidence="1" id="KW-0812">Transmembrane</keyword>
<organism evidence="2">
    <name type="scientific">Microvirga ossetica</name>
    <dbReference type="NCBI Taxonomy" id="1882682"/>
    <lineage>
        <taxon>Bacteria</taxon>
        <taxon>Pseudomonadati</taxon>
        <taxon>Pseudomonadota</taxon>
        <taxon>Alphaproteobacteria</taxon>
        <taxon>Hyphomicrobiales</taxon>
        <taxon>Methylobacteriaceae</taxon>
        <taxon>Microvirga</taxon>
    </lineage>
</organism>
<dbReference type="AlphaFoldDB" id="A0A1B2ECN5"/>
<accession>A0A1B2ECN5</accession>
<feature type="transmembrane region" description="Helical" evidence="1">
    <location>
        <begin position="225"/>
        <end position="252"/>
    </location>
</feature>
<sequence length="449" mass="48997">MKQIPLIPSQTANYMETRWLNFGLSRVFCVLQILGLVIGIFAAIIIPPFVLPDEPAHFLRAYEISRLHLVNTPERNGVPISCSDYLVIGSKYAPMAYFQDVREQVIQQGGACSVLSLNSANIYSPVPYLAGGLAIALGDGFGLSVEEKLYFARILTCILCASIIGWGLKGSVAQNHVLLFLIFTPLCFFIRSSVSADAITMSLLIAFTGKVISSKKAPEVRGDLIALIALGFLLGSCKLIYGAYAAISLILIRKEHAWFGNIRSAGLYALPSVAALVGAVMWLPRISPYIGNNANPAEQLQLLISQPGHLFRVMATTYTEYGIAYLHQFFLPPGGYPIWIPNSVNFILILALTVLSLSTPLRLALLNRIFLIVLSASFFVIILVPLYLTYAPVGYKVALGLQGRYYFPAVLGLSFALFGLWRSGDSQPLRLILVGLPFSLTLLCVGSLL</sequence>
<gene>
    <name evidence="2" type="ORF">BB934_05285</name>
</gene>
<protein>
    <recommendedName>
        <fullName evidence="3">Glycosyltransferase RgtA/B/C/D-like domain-containing protein</fullName>
    </recommendedName>
</protein>
<feature type="transmembrane region" description="Helical" evidence="1">
    <location>
        <begin position="150"/>
        <end position="168"/>
    </location>
</feature>